<dbReference type="PROSITE" id="PS01124">
    <property type="entry name" value="HTH_ARAC_FAMILY_2"/>
    <property type="match status" value="1"/>
</dbReference>
<evidence type="ECO:0000259" key="3">
    <source>
        <dbReference type="PROSITE" id="PS01124"/>
    </source>
</evidence>
<protein>
    <submittedName>
        <fullName evidence="4">AraC family transcriptional regulator</fullName>
    </submittedName>
</protein>
<dbReference type="Proteomes" id="UP000218824">
    <property type="component" value="Chromosome"/>
</dbReference>
<reference evidence="4 5" key="1">
    <citation type="journal article" date="2017" name="DNA Res.">
        <title>Complete genome sequence and expression profile of the commercial lytic enzyme producer Lysobacter enzymogenes M497-1.</title>
        <authorList>
            <person name="Takami H."/>
            <person name="Toyoda A."/>
            <person name="Uchiyama I."/>
            <person name="Itoh T."/>
            <person name="Takaki Y."/>
            <person name="Arai W."/>
            <person name="Nishi S."/>
            <person name="Kawai M."/>
            <person name="Shinya K."/>
            <person name="Ikeda H."/>
        </authorList>
    </citation>
    <scope>NUCLEOTIDE SEQUENCE [LARGE SCALE GENOMIC DNA]</scope>
    <source>
        <strain evidence="4 5">M497-1</strain>
    </source>
</reference>
<sequence length="301" mass="32600">MARSDIADTVGIGPFRDALARHAPHDGSFASAIAGVKLIRCSTPTLPMPVIYEPTVCFVAQGRKRATLGESVFHYDPAHYLVASVGLPVMGSVIEASRAHPYLSLQLDLDPSTLAELALKFPPPVTGNIAAPGLTLAQMTPPLLDAATRLVSLLDTPDDAEALAPLAMREILYRLLAGPCGAVIRAMTQADSRQGQIARAIVWIRSNFTQVCRIDEVARIAGMSRSSFHEHFKAVTAMSPLEFRTQLRMQESRRLMVSDGLDAATAGYNVGYDSPSQFSRDYSRIFGLPPAQDARRLRLGD</sequence>
<keyword evidence="1" id="KW-0805">Transcription regulation</keyword>
<dbReference type="SUPFAM" id="SSF46689">
    <property type="entry name" value="Homeodomain-like"/>
    <property type="match status" value="2"/>
</dbReference>
<dbReference type="PANTHER" id="PTHR43436">
    <property type="entry name" value="ARAC-FAMILY TRANSCRIPTIONAL REGULATOR"/>
    <property type="match status" value="1"/>
</dbReference>
<dbReference type="Pfam" id="PF06719">
    <property type="entry name" value="AraC_N"/>
    <property type="match status" value="1"/>
</dbReference>
<organism evidence="4 5">
    <name type="scientific">Lysobacter enzymogenes</name>
    <dbReference type="NCBI Taxonomy" id="69"/>
    <lineage>
        <taxon>Bacteria</taxon>
        <taxon>Pseudomonadati</taxon>
        <taxon>Pseudomonadota</taxon>
        <taxon>Gammaproteobacteria</taxon>
        <taxon>Lysobacterales</taxon>
        <taxon>Lysobacteraceae</taxon>
        <taxon>Lysobacter</taxon>
    </lineage>
</organism>
<dbReference type="InterPro" id="IPR018060">
    <property type="entry name" value="HTH_AraC"/>
</dbReference>
<dbReference type="GO" id="GO:0043565">
    <property type="term" value="F:sequence-specific DNA binding"/>
    <property type="evidence" value="ECO:0007669"/>
    <property type="project" value="InterPro"/>
</dbReference>
<accession>A0AAU9B168</accession>
<name>A0AAU9B168_LYSEN</name>
<dbReference type="Gene3D" id="1.10.10.60">
    <property type="entry name" value="Homeodomain-like"/>
    <property type="match status" value="1"/>
</dbReference>
<dbReference type="SMART" id="SM00342">
    <property type="entry name" value="HTH_ARAC"/>
    <property type="match status" value="1"/>
</dbReference>
<evidence type="ECO:0000313" key="5">
    <source>
        <dbReference type="Proteomes" id="UP000218824"/>
    </source>
</evidence>
<evidence type="ECO:0000256" key="2">
    <source>
        <dbReference type="ARBA" id="ARBA00023163"/>
    </source>
</evidence>
<dbReference type="PANTHER" id="PTHR43436:SF1">
    <property type="entry name" value="TRANSCRIPTIONAL REGULATORY PROTEIN"/>
    <property type="match status" value="1"/>
</dbReference>
<proteinExistence type="predicted"/>
<dbReference type="KEGG" id="lem:LEN_4448"/>
<feature type="domain" description="HTH araC/xylS-type" evidence="3">
    <location>
        <begin position="198"/>
        <end position="296"/>
    </location>
</feature>
<dbReference type="InterPro" id="IPR009057">
    <property type="entry name" value="Homeodomain-like_sf"/>
</dbReference>
<keyword evidence="2" id="KW-0804">Transcription</keyword>
<dbReference type="EMBL" id="AP014940">
    <property type="protein sequence ID" value="BAV99935.1"/>
    <property type="molecule type" value="Genomic_DNA"/>
</dbReference>
<dbReference type="Pfam" id="PF12833">
    <property type="entry name" value="HTH_18"/>
    <property type="match status" value="1"/>
</dbReference>
<gene>
    <name evidence="4" type="ORF">LEN_4448</name>
</gene>
<dbReference type="AlphaFoldDB" id="A0AAU9B168"/>
<evidence type="ECO:0000256" key="1">
    <source>
        <dbReference type="ARBA" id="ARBA00023015"/>
    </source>
</evidence>
<evidence type="ECO:0000313" key="4">
    <source>
        <dbReference type="EMBL" id="BAV99935.1"/>
    </source>
</evidence>
<dbReference type="InterPro" id="IPR009594">
    <property type="entry name" value="Tscrpt_reg_HTH_AraC_N"/>
</dbReference>
<dbReference type="GO" id="GO:0003700">
    <property type="term" value="F:DNA-binding transcription factor activity"/>
    <property type="evidence" value="ECO:0007669"/>
    <property type="project" value="InterPro"/>
</dbReference>
<dbReference type="GeneID" id="83066233"/>
<dbReference type="RefSeq" id="WP_096381468.1">
    <property type="nucleotide sequence ID" value="NZ_AP014940.1"/>
</dbReference>